<evidence type="ECO:0000313" key="6">
    <source>
        <dbReference type="EMBL" id="GAS93661.1"/>
    </source>
</evidence>
<dbReference type="GO" id="GO:0000976">
    <property type="term" value="F:transcription cis-regulatory region binding"/>
    <property type="evidence" value="ECO:0007669"/>
    <property type="project" value="TreeGrafter"/>
</dbReference>
<evidence type="ECO:0000256" key="4">
    <source>
        <dbReference type="PROSITE-ProRule" id="PRU00335"/>
    </source>
</evidence>
<dbReference type="PANTHER" id="PTHR30055">
    <property type="entry name" value="HTH-TYPE TRANSCRIPTIONAL REGULATOR RUTR"/>
    <property type="match status" value="1"/>
</dbReference>
<keyword evidence="7" id="KW-1185">Reference proteome</keyword>
<dbReference type="AlphaFoldDB" id="A0A100W923"/>
<name>A0A100W923_MYCCR</name>
<dbReference type="InterPro" id="IPR001647">
    <property type="entry name" value="HTH_TetR"/>
</dbReference>
<dbReference type="STRING" id="228230.RMCC_0627"/>
<evidence type="ECO:0000313" key="7">
    <source>
        <dbReference type="Proteomes" id="UP000069443"/>
    </source>
</evidence>
<feature type="domain" description="HTH tetR-type" evidence="5">
    <location>
        <begin position="15"/>
        <end position="74"/>
    </location>
</feature>
<sequence length="214" mass="23179">MRTRGWSGNVPTTDGEARARILAATRGVIDIKGDQTTIADVARVLGVTRQTIYHYFPSTDELLGAVAMDASWAFAGNLVTALRGVGDPAEAIVEGLMLALERLPQDPYIGVLLNAQHVAAFAAIPGSVLAQNQTRGVLERLDVDWSGFSSAALDDIVQLTLRMLQSFILSPVQPGVELRRLVHRWVGPVIAEAQRASRPRARRQRRTPVAPDAP</sequence>
<dbReference type="InterPro" id="IPR050109">
    <property type="entry name" value="HTH-type_TetR-like_transc_reg"/>
</dbReference>
<gene>
    <name evidence="6" type="ORF">RMCC_0627</name>
</gene>
<reference evidence="7" key="2">
    <citation type="submission" date="2016-02" db="EMBL/GenBank/DDBJ databases">
        <title>Draft genome sequence of five rapidly growing Mycobacterium species.</title>
        <authorList>
            <person name="Katahira K."/>
            <person name="Gotou Y."/>
            <person name="Iida K."/>
            <person name="Ogura Y."/>
            <person name="Hayashi T."/>
        </authorList>
    </citation>
    <scope>NUCLEOTIDE SEQUENCE [LARGE SCALE GENOMIC DNA]</scope>
    <source>
        <strain evidence="7">JCM15298</strain>
    </source>
</reference>
<dbReference type="Gene3D" id="1.10.357.10">
    <property type="entry name" value="Tetracycline Repressor, domain 2"/>
    <property type="match status" value="1"/>
</dbReference>
<keyword evidence="3" id="KW-0804">Transcription</keyword>
<evidence type="ECO:0000256" key="1">
    <source>
        <dbReference type="ARBA" id="ARBA00023015"/>
    </source>
</evidence>
<dbReference type="SUPFAM" id="SSF46689">
    <property type="entry name" value="Homeodomain-like"/>
    <property type="match status" value="1"/>
</dbReference>
<evidence type="ECO:0000256" key="2">
    <source>
        <dbReference type="ARBA" id="ARBA00023125"/>
    </source>
</evidence>
<keyword evidence="1" id="KW-0805">Transcription regulation</keyword>
<dbReference type="PROSITE" id="PS50977">
    <property type="entry name" value="HTH_TETR_2"/>
    <property type="match status" value="1"/>
</dbReference>
<feature type="DNA-binding region" description="H-T-H motif" evidence="4">
    <location>
        <begin position="37"/>
        <end position="56"/>
    </location>
</feature>
<evidence type="ECO:0000256" key="3">
    <source>
        <dbReference type="ARBA" id="ARBA00023163"/>
    </source>
</evidence>
<dbReference type="EMBL" id="BCSY01000021">
    <property type="protein sequence ID" value="GAS93661.1"/>
    <property type="molecule type" value="Genomic_DNA"/>
</dbReference>
<dbReference type="OrthoDB" id="3212503at2"/>
<dbReference type="PANTHER" id="PTHR30055:SF234">
    <property type="entry name" value="HTH-TYPE TRANSCRIPTIONAL REGULATOR BETI"/>
    <property type="match status" value="1"/>
</dbReference>
<comment type="caution">
    <text evidence="6">The sequence shown here is derived from an EMBL/GenBank/DDBJ whole genome shotgun (WGS) entry which is preliminary data.</text>
</comment>
<reference evidence="7" key="1">
    <citation type="journal article" date="2016" name="Genome Announc.">
        <title>Draft Genome Sequences of Five Rapidly Growing Mycobacterium Species, M. thermoresistibile, M. fortuitum subsp. acetamidolyticum, M. canariasense, M. brisbanense, and M. novocastrense.</title>
        <authorList>
            <person name="Katahira K."/>
            <person name="Ogura Y."/>
            <person name="Gotoh Y."/>
            <person name="Hayashi T."/>
        </authorList>
    </citation>
    <scope>NUCLEOTIDE SEQUENCE [LARGE SCALE GENOMIC DNA]</scope>
    <source>
        <strain evidence="7">JCM15298</strain>
    </source>
</reference>
<dbReference type="Pfam" id="PF00440">
    <property type="entry name" value="TetR_N"/>
    <property type="match status" value="1"/>
</dbReference>
<dbReference type="InterPro" id="IPR009057">
    <property type="entry name" value="Homeodomain-like_sf"/>
</dbReference>
<keyword evidence="2 4" id="KW-0238">DNA-binding</keyword>
<accession>A0A100W923</accession>
<proteinExistence type="predicted"/>
<organism evidence="6 7">
    <name type="scientific">Mycolicibacterium canariasense</name>
    <name type="common">Mycobacterium canariasense</name>
    <dbReference type="NCBI Taxonomy" id="228230"/>
    <lineage>
        <taxon>Bacteria</taxon>
        <taxon>Bacillati</taxon>
        <taxon>Actinomycetota</taxon>
        <taxon>Actinomycetes</taxon>
        <taxon>Mycobacteriales</taxon>
        <taxon>Mycobacteriaceae</taxon>
        <taxon>Mycolicibacterium</taxon>
    </lineage>
</organism>
<protein>
    <submittedName>
        <fullName evidence="6">TetR family transcriptional regulator</fullName>
    </submittedName>
</protein>
<dbReference type="RefSeq" id="WP_062655059.1">
    <property type="nucleotide sequence ID" value="NZ_CATORR010000022.1"/>
</dbReference>
<dbReference type="Proteomes" id="UP000069443">
    <property type="component" value="Unassembled WGS sequence"/>
</dbReference>
<evidence type="ECO:0000259" key="5">
    <source>
        <dbReference type="PROSITE" id="PS50977"/>
    </source>
</evidence>
<dbReference type="GO" id="GO:0003700">
    <property type="term" value="F:DNA-binding transcription factor activity"/>
    <property type="evidence" value="ECO:0007669"/>
    <property type="project" value="TreeGrafter"/>
</dbReference>